<accession>A0A6A7AKC6</accession>
<reference evidence="3" key="1">
    <citation type="journal article" date="2020" name="Stud. Mycol.">
        <title>101 Dothideomycetes genomes: a test case for predicting lifestyles and emergence of pathogens.</title>
        <authorList>
            <person name="Haridas S."/>
            <person name="Albert R."/>
            <person name="Binder M."/>
            <person name="Bloem J."/>
            <person name="Labutti K."/>
            <person name="Salamov A."/>
            <person name="Andreopoulos B."/>
            <person name="Baker S."/>
            <person name="Barry K."/>
            <person name="Bills G."/>
            <person name="Bluhm B."/>
            <person name="Cannon C."/>
            <person name="Castanera R."/>
            <person name="Culley D."/>
            <person name="Daum C."/>
            <person name="Ezra D."/>
            <person name="Gonzalez J."/>
            <person name="Henrissat B."/>
            <person name="Kuo A."/>
            <person name="Liang C."/>
            <person name="Lipzen A."/>
            <person name="Lutzoni F."/>
            <person name="Magnuson J."/>
            <person name="Mondo S."/>
            <person name="Nolan M."/>
            <person name="Ohm R."/>
            <person name="Pangilinan J."/>
            <person name="Park H.-J."/>
            <person name="Ramirez L."/>
            <person name="Alfaro M."/>
            <person name="Sun H."/>
            <person name="Tritt A."/>
            <person name="Yoshinaga Y."/>
            <person name="Zwiers L.-H."/>
            <person name="Turgeon B."/>
            <person name="Goodwin S."/>
            <person name="Spatafora J."/>
            <person name="Crous P."/>
            <person name="Grigoriev I."/>
        </authorList>
    </citation>
    <scope>NUCLEOTIDE SEQUENCE</scope>
    <source>
        <strain evidence="3">CBS 113818</strain>
    </source>
</reference>
<organism evidence="3 4">
    <name type="scientific">Ophiobolus disseminans</name>
    <dbReference type="NCBI Taxonomy" id="1469910"/>
    <lineage>
        <taxon>Eukaryota</taxon>
        <taxon>Fungi</taxon>
        <taxon>Dikarya</taxon>
        <taxon>Ascomycota</taxon>
        <taxon>Pezizomycotina</taxon>
        <taxon>Dothideomycetes</taxon>
        <taxon>Pleosporomycetidae</taxon>
        <taxon>Pleosporales</taxon>
        <taxon>Pleosporineae</taxon>
        <taxon>Phaeosphaeriaceae</taxon>
        <taxon>Ophiobolus</taxon>
    </lineage>
</organism>
<name>A0A6A7AKC6_9PLEO</name>
<dbReference type="AlphaFoldDB" id="A0A6A7AKC6"/>
<proteinExistence type="predicted"/>
<evidence type="ECO:0000256" key="2">
    <source>
        <dbReference type="SAM" id="SignalP"/>
    </source>
</evidence>
<feature type="compositionally biased region" description="Gly residues" evidence="1">
    <location>
        <begin position="147"/>
        <end position="156"/>
    </location>
</feature>
<dbReference type="OrthoDB" id="2507450at2759"/>
<evidence type="ECO:0000256" key="1">
    <source>
        <dbReference type="SAM" id="MobiDB-lite"/>
    </source>
</evidence>
<feature type="region of interest" description="Disordered" evidence="1">
    <location>
        <begin position="109"/>
        <end position="166"/>
    </location>
</feature>
<evidence type="ECO:0000313" key="3">
    <source>
        <dbReference type="EMBL" id="KAF2833710.1"/>
    </source>
</evidence>
<evidence type="ECO:0000313" key="4">
    <source>
        <dbReference type="Proteomes" id="UP000799424"/>
    </source>
</evidence>
<feature type="signal peptide" evidence="2">
    <location>
        <begin position="1"/>
        <end position="22"/>
    </location>
</feature>
<dbReference type="Proteomes" id="UP000799424">
    <property type="component" value="Unassembled WGS sequence"/>
</dbReference>
<feature type="chain" id="PRO_5025670314" evidence="2">
    <location>
        <begin position="23"/>
        <end position="214"/>
    </location>
</feature>
<keyword evidence="2" id="KW-0732">Signal</keyword>
<feature type="compositionally biased region" description="Low complexity" evidence="1">
    <location>
        <begin position="118"/>
        <end position="131"/>
    </location>
</feature>
<dbReference type="EMBL" id="MU006216">
    <property type="protein sequence ID" value="KAF2833710.1"/>
    <property type="molecule type" value="Genomic_DNA"/>
</dbReference>
<sequence length="214" mass="22736">MCRLLPPTLLTLLFALPALSHASPQPALVRSDYEISLIPRHTLFLRQLADLQTFDQALGGSRASAITNSGDPQRPFSVEGDTFDSFQSAAQRSCDRQFQACQGVANGGGNGGGGNQGNGNRNNNNGGNNAQNRDRNRKGKRQDDGRGNGNGSGNGNGNNKRQEGGLTVQQCDQQKNECNSVQQSAQVKDFQTGVASTNIGPDPAFPDFDLICEG</sequence>
<gene>
    <name evidence="3" type="ORF">CC86DRAFT_278513</name>
</gene>
<protein>
    <submittedName>
        <fullName evidence="3">Uncharacterized protein</fullName>
    </submittedName>
</protein>
<keyword evidence="4" id="KW-1185">Reference proteome</keyword>